<dbReference type="OrthoDB" id="6355391at2759"/>
<evidence type="ECO:0000256" key="1">
    <source>
        <dbReference type="SAM" id="MobiDB-lite"/>
    </source>
</evidence>
<evidence type="ECO:0000313" key="3">
    <source>
        <dbReference type="RefSeq" id="XP_018012602.1"/>
    </source>
</evidence>
<name>A0A8B7NG49_HYAAZ</name>
<organism evidence="2 3">
    <name type="scientific">Hyalella azteca</name>
    <name type="common">Amphipod</name>
    <dbReference type="NCBI Taxonomy" id="294128"/>
    <lineage>
        <taxon>Eukaryota</taxon>
        <taxon>Metazoa</taxon>
        <taxon>Ecdysozoa</taxon>
        <taxon>Arthropoda</taxon>
        <taxon>Crustacea</taxon>
        <taxon>Multicrustacea</taxon>
        <taxon>Malacostraca</taxon>
        <taxon>Eumalacostraca</taxon>
        <taxon>Peracarida</taxon>
        <taxon>Amphipoda</taxon>
        <taxon>Senticaudata</taxon>
        <taxon>Talitrida</taxon>
        <taxon>Talitroidea</taxon>
        <taxon>Hyalellidae</taxon>
        <taxon>Hyalella</taxon>
    </lineage>
</organism>
<feature type="region of interest" description="Disordered" evidence="1">
    <location>
        <begin position="738"/>
        <end position="761"/>
    </location>
</feature>
<keyword evidence="2" id="KW-1185">Reference proteome</keyword>
<feature type="region of interest" description="Disordered" evidence="1">
    <location>
        <begin position="633"/>
        <end position="669"/>
    </location>
</feature>
<feature type="compositionally biased region" description="Polar residues" evidence="1">
    <location>
        <begin position="638"/>
        <end position="655"/>
    </location>
</feature>
<dbReference type="Gene3D" id="6.10.250.1400">
    <property type="match status" value="1"/>
</dbReference>
<protein>
    <submittedName>
        <fullName evidence="3">Uncharacterized protein LOC108669710</fullName>
    </submittedName>
</protein>
<evidence type="ECO:0000313" key="2">
    <source>
        <dbReference type="Proteomes" id="UP000694843"/>
    </source>
</evidence>
<feature type="compositionally biased region" description="Polar residues" evidence="1">
    <location>
        <begin position="750"/>
        <end position="761"/>
    </location>
</feature>
<dbReference type="RefSeq" id="XP_018012602.1">
    <property type="nucleotide sequence ID" value="XM_018157113.2"/>
</dbReference>
<dbReference type="AlphaFoldDB" id="A0A8B7NG49"/>
<gene>
    <name evidence="3" type="primary">LOC108669710</name>
</gene>
<reference evidence="3" key="1">
    <citation type="submission" date="2025-08" db="UniProtKB">
        <authorList>
            <consortium name="RefSeq"/>
        </authorList>
    </citation>
    <scope>IDENTIFICATION</scope>
    <source>
        <tissue evidence="3">Whole organism</tissue>
    </source>
</reference>
<accession>A0A8B7NG49</accession>
<sequence length="761" mass="83862">MKFFDQLKNLSSYITEEIRTLEIECHVPPGTRPHLYVAAEKQLLEEVAEIKKLSSNLTEQAQSFKKFEEFLLATEELMQQKTEEINKLETYLMKYGYVAEVTEDPASAPPTPEPVAAPLPVLCYEFLSPELSTPTRNLLANKNTAVKLCHSQNNGKKVDQAPNACPPTTYSGPAVASFEIPAITTTRPSTDDELDHPDSHVPSQLNLNNSCTSRLTSPHSLINSPFFNASPTTPSSPSRNLATREGMVNAVKLNAPINTPKSELCMAKGLENSNSRKKFVTPRTRSNIENWLSKINENDYLHRKVNNPLLRNCEKTPSPHRTPFFTPKRQMGVFTTPKFPTSSSCLRIKPGNEGLSTLQPSFTGRLAMSVVDPASIRLQVPSNEDASLIKCNVLVPDLKPPGAECQVPASTLDLSLEEPTLSLATVNALAELRKANEREISPSRSHGRDSSNVSDLPISTFVSALKVSEEPIDYSCKSQSSALSKVVSEGNVHCNFSTMMGRVETPEEPILTTAFPKPENKRQIDTPEDPELIFKYSSDVNGTGRPMNHVDTPEEPVLSSASAPDRTVHGESERYVAAAQNNMISKTHSELLVSANSSNFWSTYNLQNVMNADIDQSPELSETTRQLLFRRGDPGAVQPTTAKGNLNDQSWNKENNLGPHTLSSTMESKFRRPAYPTSRPLEVKNCITADLSVTTDDFSDLDVNDGDLSHLYRSHSLVGRSRPAIDNSFSQAMLQYSHVPASPMPPPNFKTPSRSCLPSAK</sequence>
<proteinExistence type="predicted"/>
<dbReference type="Proteomes" id="UP000694843">
    <property type="component" value="Unplaced"/>
</dbReference>
<dbReference type="KEGG" id="hazt:108669710"/>
<dbReference type="GeneID" id="108669710"/>